<protein>
    <recommendedName>
        <fullName evidence="4">YMGG-like Gly-zipper domain-containing protein</fullName>
    </recommendedName>
</protein>
<dbReference type="EMBL" id="CP029353">
    <property type="protein sequence ID" value="AWK86286.1"/>
    <property type="molecule type" value="Genomic_DNA"/>
</dbReference>
<keyword evidence="3" id="KW-1185">Reference proteome</keyword>
<keyword evidence="1" id="KW-0472">Membrane</keyword>
<dbReference type="Proteomes" id="UP000245629">
    <property type="component" value="Chromosome 2"/>
</dbReference>
<keyword evidence="1" id="KW-1133">Transmembrane helix</keyword>
<proteinExistence type="predicted"/>
<reference evidence="3" key="1">
    <citation type="submission" date="2018-05" db="EMBL/GenBank/DDBJ databases">
        <title>Azospirillum thermophila sp. nov., a novel isolated from hot spring.</title>
        <authorList>
            <person name="Zhao Z."/>
        </authorList>
    </citation>
    <scope>NUCLEOTIDE SEQUENCE [LARGE SCALE GENOMIC DNA]</scope>
    <source>
        <strain evidence="3">CFH 70021</strain>
    </source>
</reference>
<gene>
    <name evidence="2" type="ORF">DEW08_08545</name>
</gene>
<dbReference type="PROSITE" id="PS51257">
    <property type="entry name" value="PROKAR_LIPOPROTEIN"/>
    <property type="match status" value="1"/>
</dbReference>
<evidence type="ECO:0000313" key="2">
    <source>
        <dbReference type="EMBL" id="AWK86286.1"/>
    </source>
</evidence>
<keyword evidence="1" id="KW-0812">Transmembrane</keyword>
<evidence type="ECO:0000313" key="3">
    <source>
        <dbReference type="Proteomes" id="UP000245629"/>
    </source>
</evidence>
<organism evidence="2 3">
    <name type="scientific">Azospirillum thermophilum</name>
    <dbReference type="NCBI Taxonomy" id="2202148"/>
    <lineage>
        <taxon>Bacteria</taxon>
        <taxon>Pseudomonadati</taxon>
        <taxon>Pseudomonadota</taxon>
        <taxon>Alphaproteobacteria</taxon>
        <taxon>Rhodospirillales</taxon>
        <taxon>Azospirillaceae</taxon>
        <taxon>Azospirillum</taxon>
    </lineage>
</organism>
<evidence type="ECO:0000256" key="1">
    <source>
        <dbReference type="SAM" id="Phobius"/>
    </source>
</evidence>
<evidence type="ECO:0008006" key="4">
    <source>
        <dbReference type="Google" id="ProtNLM"/>
    </source>
</evidence>
<name>A0A2S2CP79_9PROT</name>
<sequence length="86" mass="7936">MMIRVSKAAPKAAVAAVLLGTVLLGGCSNLSHRENRALTGGAIGAAGGAAIGAVTGGSAVVGGLVGGAAGAAVGALTADEGGKRRR</sequence>
<dbReference type="KEGG" id="azz:DEW08_08545"/>
<dbReference type="RefSeq" id="WP_109326226.1">
    <property type="nucleotide sequence ID" value="NZ_CP029353.1"/>
</dbReference>
<dbReference type="AlphaFoldDB" id="A0A2S2CP79"/>
<accession>A0A2S2CP79</accession>
<feature type="transmembrane region" description="Helical" evidence="1">
    <location>
        <begin position="49"/>
        <end position="76"/>
    </location>
</feature>